<evidence type="ECO:0000256" key="1">
    <source>
        <dbReference type="ARBA" id="ARBA00002986"/>
    </source>
</evidence>
<dbReference type="RefSeq" id="WP_337313825.1">
    <property type="nucleotide sequence ID" value="NZ_JAEKNS010000146.1"/>
</dbReference>
<dbReference type="AlphaFoldDB" id="A0A2W5ZCQ9"/>
<evidence type="ECO:0000313" key="8">
    <source>
        <dbReference type="EMBL" id="MBJ7596101.1"/>
    </source>
</evidence>
<dbReference type="GO" id="GO:0016149">
    <property type="term" value="F:translation release factor activity, codon specific"/>
    <property type="evidence" value="ECO:0007669"/>
    <property type="project" value="UniProtKB-UniRule"/>
</dbReference>
<evidence type="ECO:0000256" key="3">
    <source>
        <dbReference type="ARBA" id="ARBA00022481"/>
    </source>
</evidence>
<comment type="PTM">
    <text evidence="6">Methylated by PrmC. Methylation increases the termination efficiency of RF1.</text>
</comment>
<dbReference type="EMBL" id="JAEKNS010000146">
    <property type="protein sequence ID" value="MBJ7596101.1"/>
    <property type="molecule type" value="Genomic_DNA"/>
</dbReference>
<evidence type="ECO:0000256" key="2">
    <source>
        <dbReference type="ARBA" id="ARBA00010835"/>
    </source>
</evidence>
<protein>
    <recommendedName>
        <fullName evidence="5 6">Peptide chain release factor 1</fullName>
        <shortName evidence="6">RF-1</shortName>
    </recommendedName>
</protein>
<dbReference type="Proteomes" id="UP000606991">
    <property type="component" value="Unassembled WGS sequence"/>
</dbReference>
<evidence type="ECO:0000313" key="9">
    <source>
        <dbReference type="EMBL" id="PZR83202.1"/>
    </source>
</evidence>
<evidence type="ECO:0000256" key="4">
    <source>
        <dbReference type="ARBA" id="ARBA00022917"/>
    </source>
</evidence>
<dbReference type="Pfam" id="PF03462">
    <property type="entry name" value="PCRF"/>
    <property type="match status" value="1"/>
</dbReference>
<dbReference type="Pfam" id="PF00472">
    <property type="entry name" value="RF-1"/>
    <property type="match status" value="1"/>
</dbReference>
<reference evidence="9 10" key="1">
    <citation type="journal article" date="2017" name="Nature">
        <title>Atmospheric trace gases support primary production in Antarctic desert surface soil.</title>
        <authorList>
            <person name="Ji M."/>
            <person name="Greening C."/>
            <person name="Vanwonterghem I."/>
            <person name="Carere C.R."/>
            <person name="Bay S.K."/>
            <person name="Steen J.A."/>
            <person name="Montgomery K."/>
            <person name="Lines T."/>
            <person name="Beardall J."/>
            <person name="van Dorst J."/>
            <person name="Snape I."/>
            <person name="Stott M.B."/>
            <person name="Hugenholtz P."/>
            <person name="Ferrari B.C."/>
        </authorList>
    </citation>
    <scope>NUCLEOTIDE SEQUENCE [LARGE SCALE GENOMIC DNA]</scope>
    <source>
        <strain evidence="9">RRmetagenome_bin12</strain>
    </source>
</reference>
<accession>A0A934K4E0</accession>
<dbReference type="Gene3D" id="6.10.140.1950">
    <property type="match status" value="1"/>
</dbReference>
<dbReference type="SUPFAM" id="SSF75620">
    <property type="entry name" value="Release factor"/>
    <property type="match status" value="1"/>
</dbReference>
<comment type="caution">
    <text evidence="9">The sequence shown here is derived from an EMBL/GenBank/DDBJ whole genome shotgun (WGS) entry which is preliminary data.</text>
</comment>
<dbReference type="InterPro" id="IPR050057">
    <property type="entry name" value="Prokaryotic/Mito_RF"/>
</dbReference>
<feature type="domain" description="Prokaryotic-type class I peptide chain release factors" evidence="7">
    <location>
        <begin position="229"/>
        <end position="245"/>
    </location>
</feature>
<dbReference type="GO" id="GO:0005737">
    <property type="term" value="C:cytoplasm"/>
    <property type="evidence" value="ECO:0007669"/>
    <property type="project" value="UniProtKB-SubCell"/>
</dbReference>
<reference evidence="8 11" key="3">
    <citation type="submission" date="2020-10" db="EMBL/GenBank/DDBJ databases">
        <title>Ca. Dormibacterota MAGs.</title>
        <authorList>
            <person name="Montgomery K."/>
        </authorList>
    </citation>
    <scope>NUCLEOTIDE SEQUENCE [LARGE SCALE GENOMIC DNA]</scope>
    <source>
        <strain evidence="8">SC8812_S17_18</strain>
    </source>
</reference>
<dbReference type="NCBIfam" id="NF001859">
    <property type="entry name" value="PRK00591.1"/>
    <property type="match status" value="1"/>
</dbReference>
<keyword evidence="6" id="KW-0963">Cytoplasm</keyword>
<dbReference type="SMART" id="SM00937">
    <property type="entry name" value="PCRF"/>
    <property type="match status" value="1"/>
</dbReference>
<dbReference type="Gene3D" id="3.30.160.20">
    <property type="match status" value="1"/>
</dbReference>
<dbReference type="Proteomes" id="UP000248724">
    <property type="component" value="Unassembled WGS sequence"/>
</dbReference>
<dbReference type="PANTHER" id="PTHR43804">
    <property type="entry name" value="LD18447P"/>
    <property type="match status" value="1"/>
</dbReference>
<name>A0A2W5ZCQ9_9BACT</name>
<dbReference type="HAMAP" id="MF_00093">
    <property type="entry name" value="Rel_fac_1"/>
    <property type="match status" value="1"/>
</dbReference>
<keyword evidence="3 6" id="KW-0488">Methylation</keyword>
<dbReference type="InterPro" id="IPR045853">
    <property type="entry name" value="Pep_chain_release_fac_I_sf"/>
</dbReference>
<dbReference type="FunFam" id="3.30.160.20:FF:000004">
    <property type="entry name" value="Peptide chain release factor 1"/>
    <property type="match status" value="1"/>
</dbReference>
<comment type="similarity">
    <text evidence="2 6">Belongs to the prokaryotic/mitochondrial release factor family.</text>
</comment>
<feature type="modified residue" description="N5-methylglutamine" evidence="6">
    <location>
        <position position="236"/>
    </location>
</feature>
<accession>A0A2W5ZCQ9</accession>
<dbReference type="FunFam" id="3.30.70.1660:FF:000002">
    <property type="entry name" value="Peptide chain release factor 1"/>
    <property type="match status" value="1"/>
</dbReference>
<dbReference type="Gene3D" id="3.30.70.1660">
    <property type="match status" value="1"/>
</dbReference>
<dbReference type="InterPro" id="IPR005139">
    <property type="entry name" value="PCRF"/>
</dbReference>
<comment type="subcellular location">
    <subcellularLocation>
        <location evidence="6">Cytoplasm</location>
    </subcellularLocation>
</comment>
<dbReference type="PANTHER" id="PTHR43804:SF7">
    <property type="entry name" value="LD18447P"/>
    <property type="match status" value="1"/>
</dbReference>
<sequence length="361" mass="40653">MAAIDDRLRALEERFDEIGTLLAQPDVYGDVDRVQHLSQEQARLREVVETGRAWRSAHQAATEAEELQHNESDPEIVAMAAEEEATQQRLEEEAHQRLRSLLVPTDPNDERDVVVEIRAGTGGDEAAIFAADLFRMYSRYAERQRWNVEVLEASESGTHGFKEVIFEVHGRGAYSKLKFESGVHRVQRVPETESQGRIHTSAASVVVLPEADEVEVTIAENELKIDVYRSTGPGGQSVNTTDSAVRITHLPTGLVVTCQDEKSQIKNRAKALRVLRARLYDIAQAERDAELRATRRSAVGSGDRSEKIRTYNYPQSRITDHRIHLDVFQLPKVMDGELDLLIEPLAQEDQARRLLEDDGDD</sequence>
<dbReference type="InterPro" id="IPR000352">
    <property type="entry name" value="Pep_chain_release_fac_I"/>
</dbReference>
<dbReference type="PROSITE" id="PS00745">
    <property type="entry name" value="RF_PROK_I"/>
    <property type="match status" value="1"/>
</dbReference>
<evidence type="ECO:0000313" key="10">
    <source>
        <dbReference type="Proteomes" id="UP000248724"/>
    </source>
</evidence>
<reference evidence="9" key="2">
    <citation type="submission" date="2018-05" db="EMBL/GenBank/DDBJ databases">
        <authorList>
            <person name="Ferrari B."/>
        </authorList>
    </citation>
    <scope>NUCLEOTIDE SEQUENCE</scope>
    <source>
        <strain evidence="9">RRmetagenome_bin12</strain>
    </source>
</reference>
<dbReference type="EMBL" id="QHBU01000042">
    <property type="protein sequence ID" value="PZR83202.1"/>
    <property type="molecule type" value="Genomic_DNA"/>
</dbReference>
<dbReference type="InterPro" id="IPR004373">
    <property type="entry name" value="RF-1"/>
</dbReference>
<gene>
    <name evidence="6 9" type="primary">prfA</name>
    <name evidence="9" type="ORF">DLM65_02515</name>
    <name evidence="8" type="ORF">JF886_14825</name>
</gene>
<evidence type="ECO:0000313" key="11">
    <source>
        <dbReference type="Proteomes" id="UP000606991"/>
    </source>
</evidence>
<evidence type="ECO:0000256" key="5">
    <source>
        <dbReference type="ARBA" id="ARBA00050039"/>
    </source>
</evidence>
<evidence type="ECO:0000256" key="6">
    <source>
        <dbReference type="HAMAP-Rule" id="MF_00093"/>
    </source>
</evidence>
<evidence type="ECO:0000259" key="7">
    <source>
        <dbReference type="PROSITE" id="PS00745"/>
    </source>
</evidence>
<organism evidence="9 10">
    <name type="scientific">Candidatus Aeolococcus gillhamiae</name>
    <dbReference type="NCBI Taxonomy" id="3127015"/>
    <lineage>
        <taxon>Bacteria</taxon>
        <taxon>Bacillati</taxon>
        <taxon>Candidatus Dormiibacterota</taxon>
        <taxon>Candidatus Dormibacteria</taxon>
        <taxon>Candidatus Aeolococcales</taxon>
        <taxon>Candidatus Aeolococcaceae</taxon>
        <taxon>Candidatus Aeolococcus</taxon>
    </lineage>
</organism>
<keyword evidence="4 6" id="KW-0648">Protein biosynthesis</keyword>
<dbReference type="NCBIfam" id="TIGR00019">
    <property type="entry name" value="prfA"/>
    <property type="match status" value="1"/>
</dbReference>
<comment type="function">
    <text evidence="1 6">Peptide chain release factor 1 directs the termination of translation in response to the peptide chain termination codons UAG and UAA.</text>
</comment>
<proteinExistence type="inferred from homology"/>